<name>A0AAD5AQ39_SILAS</name>
<dbReference type="AlphaFoldDB" id="A0AAD5AQ39"/>
<accession>A0AAD5AQ39</accession>
<sequence>VGLGVQRCLSEQGGVLLRGHTQLIVEGVVPDLLHIIPVGDDAMLDGVFQSQDTSFALGLVSHVGVFLTHTD</sequence>
<dbReference type="EMBL" id="MU551648">
    <property type="protein sequence ID" value="KAI5620311.1"/>
    <property type="molecule type" value="Genomic_DNA"/>
</dbReference>
<gene>
    <name evidence="1" type="ORF">C0J50_20144</name>
</gene>
<proteinExistence type="predicted"/>
<reference evidence="1" key="1">
    <citation type="submission" date="2018-07" db="EMBL/GenBank/DDBJ databases">
        <title>Comparative genomics of catfishes provides insights into carnivory and benthic adaptation.</title>
        <authorList>
            <person name="Zhang Y."/>
            <person name="Wang D."/>
            <person name="Peng Z."/>
            <person name="Zheng S."/>
            <person name="Shao F."/>
            <person name="Tao W."/>
        </authorList>
    </citation>
    <scope>NUCLEOTIDE SEQUENCE</scope>
    <source>
        <strain evidence="1">Chongqing</strain>
    </source>
</reference>
<feature type="non-terminal residue" evidence="1">
    <location>
        <position position="71"/>
    </location>
</feature>
<keyword evidence="2" id="KW-1185">Reference proteome</keyword>
<comment type="caution">
    <text evidence="1">The sequence shown here is derived from an EMBL/GenBank/DDBJ whole genome shotgun (WGS) entry which is preliminary data.</text>
</comment>
<organism evidence="1 2">
    <name type="scientific">Silurus asotus</name>
    <name type="common">Amur catfish</name>
    <name type="synonym">Parasilurus asotus</name>
    <dbReference type="NCBI Taxonomy" id="30991"/>
    <lineage>
        <taxon>Eukaryota</taxon>
        <taxon>Metazoa</taxon>
        <taxon>Chordata</taxon>
        <taxon>Craniata</taxon>
        <taxon>Vertebrata</taxon>
        <taxon>Euteleostomi</taxon>
        <taxon>Actinopterygii</taxon>
        <taxon>Neopterygii</taxon>
        <taxon>Teleostei</taxon>
        <taxon>Ostariophysi</taxon>
        <taxon>Siluriformes</taxon>
        <taxon>Siluridae</taxon>
        <taxon>Silurus</taxon>
    </lineage>
</organism>
<evidence type="ECO:0000313" key="1">
    <source>
        <dbReference type="EMBL" id="KAI5620311.1"/>
    </source>
</evidence>
<protein>
    <submittedName>
        <fullName evidence="1">Uncharacterized protein</fullName>
    </submittedName>
</protein>
<feature type="non-terminal residue" evidence="1">
    <location>
        <position position="1"/>
    </location>
</feature>
<dbReference type="Proteomes" id="UP001205998">
    <property type="component" value="Unassembled WGS sequence"/>
</dbReference>
<evidence type="ECO:0000313" key="2">
    <source>
        <dbReference type="Proteomes" id="UP001205998"/>
    </source>
</evidence>